<dbReference type="EMBL" id="JABMOJ010000376">
    <property type="protein sequence ID" value="NQV65695.1"/>
    <property type="molecule type" value="Genomic_DNA"/>
</dbReference>
<gene>
    <name evidence="1" type="ORF">HQ497_10060</name>
</gene>
<accession>A0A972W0G3</accession>
<protein>
    <submittedName>
        <fullName evidence="1">Glycosyltransferase</fullName>
    </submittedName>
</protein>
<reference evidence="1" key="1">
    <citation type="submission" date="2020-05" db="EMBL/GenBank/DDBJ databases">
        <title>Sulfur intermediates as new biogeochemical hubs in an aquatic model microbial ecosystem.</title>
        <authorList>
            <person name="Vigneron A."/>
        </authorList>
    </citation>
    <scope>NUCLEOTIDE SEQUENCE</scope>
    <source>
        <strain evidence="1">Bin.250</strain>
    </source>
</reference>
<feature type="non-terminal residue" evidence="1">
    <location>
        <position position="80"/>
    </location>
</feature>
<sequence length="80" mass="8624">MKILYGVQGTGNGHISRANAMAKAFAAYPGVEVTWLYSSRPLEALGDLPEGSLWRRGMTFVTENGRLKPIKTLLGNSVTG</sequence>
<dbReference type="Pfam" id="PF13528">
    <property type="entry name" value="Glyco_trans_1_3"/>
    <property type="match status" value="1"/>
</dbReference>
<dbReference type="Proteomes" id="UP000754644">
    <property type="component" value="Unassembled WGS sequence"/>
</dbReference>
<proteinExistence type="predicted"/>
<organism evidence="1 2">
    <name type="scientific">SAR86 cluster bacterium</name>
    <dbReference type="NCBI Taxonomy" id="2030880"/>
    <lineage>
        <taxon>Bacteria</taxon>
        <taxon>Pseudomonadati</taxon>
        <taxon>Pseudomonadota</taxon>
        <taxon>Gammaproteobacteria</taxon>
        <taxon>SAR86 cluster</taxon>
    </lineage>
</organism>
<evidence type="ECO:0000313" key="1">
    <source>
        <dbReference type="EMBL" id="NQV65695.1"/>
    </source>
</evidence>
<evidence type="ECO:0000313" key="2">
    <source>
        <dbReference type="Proteomes" id="UP000754644"/>
    </source>
</evidence>
<dbReference type="AlphaFoldDB" id="A0A972W0G3"/>
<name>A0A972W0G3_9GAMM</name>
<comment type="caution">
    <text evidence="1">The sequence shown here is derived from an EMBL/GenBank/DDBJ whole genome shotgun (WGS) entry which is preliminary data.</text>
</comment>